<protein>
    <submittedName>
        <fullName evidence="9">Galactose-binding domain protein</fullName>
    </submittedName>
</protein>
<dbReference type="GO" id="GO:0051301">
    <property type="term" value="P:cell division"/>
    <property type="evidence" value="ECO:0007669"/>
    <property type="project" value="UniProtKB-KW"/>
</dbReference>
<evidence type="ECO:0000313" key="10">
    <source>
        <dbReference type="Proteomes" id="UP000054937"/>
    </source>
</evidence>
<dbReference type="SUPFAM" id="SSF49785">
    <property type="entry name" value="Galactose-binding domain-like"/>
    <property type="match status" value="1"/>
</dbReference>
<dbReference type="PANTHER" id="PTHR12936:SF0">
    <property type="entry name" value="ANAPHASE-PROMOTING COMPLEX SUBUNIT 10"/>
    <property type="match status" value="1"/>
</dbReference>
<dbReference type="Pfam" id="PF03256">
    <property type="entry name" value="ANAPC10"/>
    <property type="match status" value="1"/>
</dbReference>
<keyword evidence="5" id="KW-0131">Cell cycle</keyword>
<dbReference type="GO" id="GO:0031145">
    <property type="term" value="P:anaphase-promoting complex-dependent catabolic process"/>
    <property type="evidence" value="ECO:0007669"/>
    <property type="project" value="InterPro"/>
</dbReference>
<feature type="domain" description="DOC" evidence="8">
    <location>
        <begin position="13"/>
        <end position="115"/>
    </location>
</feature>
<dbReference type="PANTHER" id="PTHR12936">
    <property type="entry name" value="ANAPHASE-PROMOTING COMPLEX 10"/>
    <property type="match status" value="1"/>
</dbReference>
<dbReference type="AlphaFoldDB" id="A0A0V0R6Y8"/>
<evidence type="ECO:0000313" key="9">
    <source>
        <dbReference type="EMBL" id="KRX10263.1"/>
    </source>
</evidence>
<reference evidence="9 10" key="1">
    <citation type="journal article" date="2015" name="Sci. Rep.">
        <title>Genome of the facultative scuticociliatosis pathogen Pseudocohnilembus persalinus provides insight into its virulence through horizontal gene transfer.</title>
        <authorList>
            <person name="Xiong J."/>
            <person name="Wang G."/>
            <person name="Cheng J."/>
            <person name="Tian M."/>
            <person name="Pan X."/>
            <person name="Warren A."/>
            <person name="Jiang C."/>
            <person name="Yuan D."/>
            <person name="Miao W."/>
        </authorList>
    </citation>
    <scope>NUCLEOTIDE SEQUENCE [LARGE SCALE GENOMIC DNA]</scope>
    <source>
        <strain evidence="9">36N120E</strain>
    </source>
</reference>
<keyword evidence="10" id="KW-1185">Reference proteome</keyword>
<keyword evidence="3" id="KW-0498">Mitosis</keyword>
<evidence type="ECO:0000256" key="1">
    <source>
        <dbReference type="ARBA" id="ARBA00006762"/>
    </source>
</evidence>
<dbReference type="SMART" id="SM01337">
    <property type="entry name" value="APC10"/>
    <property type="match status" value="1"/>
</dbReference>
<evidence type="ECO:0000256" key="7">
    <source>
        <dbReference type="SAM" id="Phobius"/>
    </source>
</evidence>
<dbReference type="InterPro" id="IPR016901">
    <property type="entry name" value="APC10/Doc1"/>
</dbReference>
<dbReference type="InParanoid" id="A0A0V0R6Y8"/>
<dbReference type="Gene3D" id="2.60.120.260">
    <property type="entry name" value="Galactose-binding domain-like"/>
    <property type="match status" value="1"/>
</dbReference>
<sequence>MEQNQSSNQSEQQQNKEQQNYIQSNTTPQANNQRREIGDDAVWTLSSAKPGNGVDQLRDDNTNTFWQSDGTQPHYINIQFHKKMRVQVNKFVYHIDIILKLLLYSGNSYILRFQK</sequence>
<dbReference type="InterPro" id="IPR008979">
    <property type="entry name" value="Galactose-bd-like_sf"/>
</dbReference>
<name>A0A0V0R6Y8_PSEPJ</name>
<dbReference type="OrthoDB" id="24948at2759"/>
<feature type="compositionally biased region" description="Polar residues" evidence="6">
    <location>
        <begin position="21"/>
        <end position="32"/>
    </location>
</feature>
<keyword evidence="7" id="KW-1133">Transmembrane helix</keyword>
<gene>
    <name evidence="9" type="ORF">PPERSA_09647</name>
</gene>
<keyword evidence="4" id="KW-0833">Ubl conjugation pathway</keyword>
<organism evidence="9 10">
    <name type="scientific">Pseudocohnilembus persalinus</name>
    <name type="common">Ciliate</name>
    <dbReference type="NCBI Taxonomy" id="266149"/>
    <lineage>
        <taxon>Eukaryota</taxon>
        <taxon>Sar</taxon>
        <taxon>Alveolata</taxon>
        <taxon>Ciliophora</taxon>
        <taxon>Intramacronucleata</taxon>
        <taxon>Oligohymenophorea</taxon>
        <taxon>Scuticociliatia</taxon>
        <taxon>Philasterida</taxon>
        <taxon>Pseudocohnilembidae</taxon>
        <taxon>Pseudocohnilembus</taxon>
    </lineage>
</organism>
<evidence type="ECO:0000256" key="6">
    <source>
        <dbReference type="SAM" id="MobiDB-lite"/>
    </source>
</evidence>
<comment type="caution">
    <text evidence="9">The sequence shown here is derived from an EMBL/GenBank/DDBJ whole genome shotgun (WGS) entry which is preliminary data.</text>
</comment>
<evidence type="ECO:0000256" key="5">
    <source>
        <dbReference type="ARBA" id="ARBA00023306"/>
    </source>
</evidence>
<feature type="compositionally biased region" description="Low complexity" evidence="6">
    <location>
        <begin position="1"/>
        <end position="20"/>
    </location>
</feature>
<evidence type="ECO:0000256" key="3">
    <source>
        <dbReference type="ARBA" id="ARBA00022776"/>
    </source>
</evidence>
<evidence type="ECO:0000259" key="8">
    <source>
        <dbReference type="PROSITE" id="PS51284"/>
    </source>
</evidence>
<keyword evidence="7" id="KW-0812">Transmembrane</keyword>
<evidence type="ECO:0000256" key="2">
    <source>
        <dbReference type="ARBA" id="ARBA00022618"/>
    </source>
</evidence>
<feature type="region of interest" description="Disordered" evidence="6">
    <location>
        <begin position="1"/>
        <end position="68"/>
    </location>
</feature>
<evidence type="ECO:0000256" key="4">
    <source>
        <dbReference type="ARBA" id="ARBA00022786"/>
    </source>
</evidence>
<proteinExistence type="inferred from homology"/>
<keyword evidence="7" id="KW-0472">Membrane</keyword>
<keyword evidence="2" id="KW-0132">Cell division</keyword>
<dbReference type="EMBL" id="LDAU01000032">
    <property type="protein sequence ID" value="KRX10263.1"/>
    <property type="molecule type" value="Genomic_DNA"/>
</dbReference>
<dbReference type="GO" id="GO:0005680">
    <property type="term" value="C:anaphase-promoting complex"/>
    <property type="evidence" value="ECO:0007669"/>
    <property type="project" value="InterPro"/>
</dbReference>
<dbReference type="GO" id="GO:0070979">
    <property type="term" value="P:protein K11-linked ubiquitination"/>
    <property type="evidence" value="ECO:0007669"/>
    <property type="project" value="TreeGrafter"/>
</dbReference>
<dbReference type="InterPro" id="IPR004939">
    <property type="entry name" value="APC_su10/DOC_dom"/>
</dbReference>
<dbReference type="PROSITE" id="PS51284">
    <property type="entry name" value="DOC"/>
    <property type="match status" value="1"/>
</dbReference>
<dbReference type="Proteomes" id="UP000054937">
    <property type="component" value="Unassembled WGS sequence"/>
</dbReference>
<accession>A0A0V0R6Y8</accession>
<comment type="similarity">
    <text evidence="1">Belongs to the APC10 family.</text>
</comment>
<feature type="transmembrane region" description="Helical" evidence="7">
    <location>
        <begin position="91"/>
        <end position="111"/>
    </location>
</feature>